<dbReference type="EMBL" id="LVYD01000079">
    <property type="protein sequence ID" value="OQP59478.1"/>
    <property type="molecule type" value="Genomic_DNA"/>
</dbReference>
<keyword evidence="1" id="KW-0472">Membrane</keyword>
<reference evidence="2 3" key="1">
    <citation type="submission" date="2016-03" db="EMBL/GenBank/DDBJ databases">
        <title>Niastella vici sp. nov., isolated from farmland soil.</title>
        <authorList>
            <person name="Chen L."/>
            <person name="Wang D."/>
            <person name="Yang S."/>
            <person name="Wang G."/>
        </authorList>
    </citation>
    <scope>NUCLEOTIDE SEQUENCE [LARGE SCALE GENOMIC DNA]</scope>
    <source>
        <strain evidence="2 3">DJ57</strain>
    </source>
</reference>
<feature type="transmembrane region" description="Helical" evidence="1">
    <location>
        <begin position="81"/>
        <end position="103"/>
    </location>
</feature>
<feature type="transmembrane region" description="Helical" evidence="1">
    <location>
        <begin position="44"/>
        <end position="69"/>
    </location>
</feature>
<dbReference type="OrthoDB" id="674065at2"/>
<accession>A0A1V9FMB3</accession>
<sequence>MAALLISMKKIENFLFLPIIVLVFYSISKYNETSIDLNVFDTFYVIQSGIVTGLFACWLFVVILLLKLIRRRQGLVHRKFVFTYNTLTLLFFGVFMLGVWHTSPANGAGYSNTELDALIFKNKLRLVAVWCFLVVQVIFLIYFFIQFAKKPVPAKSQGNV</sequence>
<feature type="transmembrane region" description="Helical" evidence="1">
    <location>
        <begin position="123"/>
        <end position="145"/>
    </location>
</feature>
<keyword evidence="3" id="KW-1185">Reference proteome</keyword>
<keyword evidence="1" id="KW-1133">Transmembrane helix</keyword>
<evidence type="ECO:0000256" key="1">
    <source>
        <dbReference type="SAM" id="Phobius"/>
    </source>
</evidence>
<comment type="caution">
    <text evidence="2">The sequence shown here is derived from an EMBL/GenBank/DDBJ whole genome shotgun (WGS) entry which is preliminary data.</text>
</comment>
<evidence type="ECO:0000313" key="2">
    <source>
        <dbReference type="EMBL" id="OQP59478.1"/>
    </source>
</evidence>
<keyword evidence="1" id="KW-0812">Transmembrane</keyword>
<dbReference type="STRING" id="1703345.A3860_37665"/>
<proteinExistence type="predicted"/>
<dbReference type="AlphaFoldDB" id="A0A1V9FMB3"/>
<protein>
    <submittedName>
        <fullName evidence="2">Uncharacterized protein</fullName>
    </submittedName>
</protein>
<dbReference type="Proteomes" id="UP000192796">
    <property type="component" value="Unassembled WGS sequence"/>
</dbReference>
<dbReference type="RefSeq" id="WP_081154748.1">
    <property type="nucleotide sequence ID" value="NZ_LVYD01000079.1"/>
</dbReference>
<organism evidence="2 3">
    <name type="scientific">Niastella vici</name>
    <dbReference type="NCBI Taxonomy" id="1703345"/>
    <lineage>
        <taxon>Bacteria</taxon>
        <taxon>Pseudomonadati</taxon>
        <taxon>Bacteroidota</taxon>
        <taxon>Chitinophagia</taxon>
        <taxon>Chitinophagales</taxon>
        <taxon>Chitinophagaceae</taxon>
        <taxon>Niastella</taxon>
    </lineage>
</organism>
<name>A0A1V9FMB3_9BACT</name>
<evidence type="ECO:0000313" key="3">
    <source>
        <dbReference type="Proteomes" id="UP000192796"/>
    </source>
</evidence>
<gene>
    <name evidence="2" type="ORF">A3860_37665</name>
</gene>